<dbReference type="EMBL" id="KZ305023">
    <property type="protein sequence ID" value="PIA57525.1"/>
    <property type="molecule type" value="Genomic_DNA"/>
</dbReference>
<name>A0A2G5EP19_AQUCA</name>
<evidence type="ECO:0000313" key="1">
    <source>
        <dbReference type="EMBL" id="PIA57525.1"/>
    </source>
</evidence>
<dbReference type="InParanoid" id="A0A2G5EP19"/>
<organism evidence="1 2">
    <name type="scientific">Aquilegia coerulea</name>
    <name type="common">Rocky mountain columbine</name>
    <dbReference type="NCBI Taxonomy" id="218851"/>
    <lineage>
        <taxon>Eukaryota</taxon>
        <taxon>Viridiplantae</taxon>
        <taxon>Streptophyta</taxon>
        <taxon>Embryophyta</taxon>
        <taxon>Tracheophyta</taxon>
        <taxon>Spermatophyta</taxon>
        <taxon>Magnoliopsida</taxon>
        <taxon>Ranunculales</taxon>
        <taxon>Ranunculaceae</taxon>
        <taxon>Thalictroideae</taxon>
        <taxon>Aquilegia</taxon>
    </lineage>
</organism>
<dbReference type="AlphaFoldDB" id="A0A2G5EP19"/>
<sequence length="69" mass="8127">MVEAFFSSHSEGLDFWVCVKRQHAIKRAVDIKCHPQALCRFFYLHSLNDVLQEPKKVLVTIYLLLLRHS</sequence>
<evidence type="ECO:0000313" key="2">
    <source>
        <dbReference type="Proteomes" id="UP000230069"/>
    </source>
</evidence>
<proteinExistence type="predicted"/>
<reference evidence="1 2" key="1">
    <citation type="submission" date="2017-09" db="EMBL/GenBank/DDBJ databases">
        <title>WGS assembly of Aquilegia coerulea Goldsmith.</title>
        <authorList>
            <person name="Hodges S."/>
            <person name="Kramer E."/>
            <person name="Nordborg M."/>
            <person name="Tomkins J."/>
            <person name="Borevitz J."/>
            <person name="Derieg N."/>
            <person name="Yan J."/>
            <person name="Mihaltcheva S."/>
            <person name="Hayes R.D."/>
            <person name="Rokhsar D."/>
        </authorList>
    </citation>
    <scope>NUCLEOTIDE SEQUENCE [LARGE SCALE GENOMIC DNA]</scope>
    <source>
        <strain evidence="2">cv. Goldsmith</strain>
    </source>
</reference>
<gene>
    <name evidence="1" type="ORF">AQUCO_00600322v1</name>
</gene>
<protein>
    <submittedName>
        <fullName evidence="1">Uncharacterized protein</fullName>
    </submittedName>
</protein>
<keyword evidence="2" id="KW-1185">Reference proteome</keyword>
<accession>A0A2G5EP19</accession>
<dbReference type="Proteomes" id="UP000230069">
    <property type="component" value="Unassembled WGS sequence"/>
</dbReference>